<accession>A0ABV7PZM6</accession>
<reference evidence="2" key="1">
    <citation type="journal article" date="2019" name="Int. J. Syst. Evol. Microbiol.">
        <title>The Global Catalogue of Microorganisms (GCM) 10K type strain sequencing project: providing services to taxonomists for standard genome sequencing and annotation.</title>
        <authorList>
            <consortium name="The Broad Institute Genomics Platform"/>
            <consortium name="The Broad Institute Genome Sequencing Center for Infectious Disease"/>
            <person name="Wu L."/>
            <person name="Ma J."/>
        </authorList>
    </citation>
    <scope>NUCLEOTIDE SEQUENCE [LARGE SCALE GENOMIC DNA]</scope>
    <source>
        <strain evidence="2">CGMCC 4.7396</strain>
    </source>
</reference>
<comment type="caution">
    <text evidence="1">The sequence shown here is derived from an EMBL/GenBank/DDBJ whole genome shotgun (WGS) entry which is preliminary data.</text>
</comment>
<dbReference type="RefSeq" id="WP_387972743.1">
    <property type="nucleotide sequence ID" value="NZ_JBHRWO010000007.1"/>
</dbReference>
<keyword evidence="2" id="KW-1185">Reference proteome</keyword>
<evidence type="ECO:0000313" key="2">
    <source>
        <dbReference type="Proteomes" id="UP001595712"/>
    </source>
</evidence>
<sequence>MGGKVVLQGGRDYQVTVDDYLARWKRGLAGHPAADFRIYEADNHQFIPGEGRSTPEDYGRADHVDRAVVVDIADWIAAKLSMVSFGWGSGGGDNEVGTSSVGTPA</sequence>
<protein>
    <recommendedName>
        <fullName evidence="3">Dienelactone hydrolase domain-containing protein</fullName>
    </recommendedName>
</protein>
<dbReference type="PANTHER" id="PTHR43265">
    <property type="entry name" value="ESTERASE ESTD"/>
    <property type="match status" value="1"/>
</dbReference>
<dbReference type="PANTHER" id="PTHR43265:SF1">
    <property type="entry name" value="ESTERASE ESTD"/>
    <property type="match status" value="1"/>
</dbReference>
<evidence type="ECO:0000313" key="1">
    <source>
        <dbReference type="EMBL" id="MFC3492332.1"/>
    </source>
</evidence>
<dbReference type="EMBL" id="JBHRWO010000007">
    <property type="protein sequence ID" value="MFC3492332.1"/>
    <property type="molecule type" value="Genomic_DNA"/>
</dbReference>
<proteinExistence type="predicted"/>
<dbReference type="Proteomes" id="UP001595712">
    <property type="component" value="Unassembled WGS sequence"/>
</dbReference>
<organism evidence="1 2">
    <name type="scientific">Glycomyces rhizosphaerae</name>
    <dbReference type="NCBI Taxonomy" id="2054422"/>
    <lineage>
        <taxon>Bacteria</taxon>
        <taxon>Bacillati</taxon>
        <taxon>Actinomycetota</taxon>
        <taxon>Actinomycetes</taxon>
        <taxon>Glycomycetales</taxon>
        <taxon>Glycomycetaceae</taxon>
        <taxon>Glycomyces</taxon>
    </lineage>
</organism>
<name>A0ABV7PZM6_9ACTN</name>
<gene>
    <name evidence="1" type="ORF">ACFO8M_07540</name>
</gene>
<dbReference type="InterPro" id="IPR053145">
    <property type="entry name" value="AB_hydrolase_Est10"/>
</dbReference>
<evidence type="ECO:0008006" key="3">
    <source>
        <dbReference type="Google" id="ProtNLM"/>
    </source>
</evidence>